<dbReference type="InterPro" id="IPR011008">
    <property type="entry name" value="Dimeric_a/b-barrel"/>
</dbReference>
<evidence type="ECO:0000259" key="2">
    <source>
        <dbReference type="Pfam" id="PF07110"/>
    </source>
</evidence>
<dbReference type="Proteomes" id="UP001172673">
    <property type="component" value="Unassembled WGS sequence"/>
</dbReference>
<comment type="similarity">
    <text evidence="1">Belongs to the tpcK family.</text>
</comment>
<dbReference type="GO" id="GO:0016491">
    <property type="term" value="F:oxidoreductase activity"/>
    <property type="evidence" value="ECO:0007669"/>
    <property type="project" value="InterPro"/>
</dbReference>
<feature type="domain" description="EthD" evidence="2">
    <location>
        <begin position="18"/>
        <end position="107"/>
    </location>
</feature>
<gene>
    <name evidence="3" type="ORF">H2200_001864</name>
</gene>
<evidence type="ECO:0000313" key="4">
    <source>
        <dbReference type="Proteomes" id="UP001172673"/>
    </source>
</evidence>
<dbReference type="EMBL" id="JAPDRK010000002">
    <property type="protein sequence ID" value="KAJ9615787.1"/>
    <property type="molecule type" value="Genomic_DNA"/>
</dbReference>
<comment type="caution">
    <text evidence="3">The sequence shown here is derived from an EMBL/GenBank/DDBJ whole genome shotgun (WGS) entry which is preliminary data.</text>
</comment>
<proteinExistence type="inferred from homology"/>
<reference evidence="3" key="1">
    <citation type="submission" date="2022-10" db="EMBL/GenBank/DDBJ databases">
        <title>Culturing micro-colonial fungi from biological soil crusts in the Mojave desert and describing Neophaeococcomyces mojavensis, and introducing the new genera and species Taxawa tesnikishii.</title>
        <authorList>
            <person name="Kurbessoian T."/>
            <person name="Stajich J.E."/>
        </authorList>
    </citation>
    <scope>NUCLEOTIDE SEQUENCE</scope>
    <source>
        <strain evidence="3">TK_41</strain>
    </source>
</reference>
<protein>
    <recommendedName>
        <fullName evidence="2">EthD domain-containing protein</fullName>
    </recommendedName>
</protein>
<dbReference type="AlphaFoldDB" id="A0AA39CQ27"/>
<dbReference type="InterPro" id="IPR009799">
    <property type="entry name" value="EthD_dom"/>
</dbReference>
<dbReference type="Pfam" id="PF07110">
    <property type="entry name" value="EthD"/>
    <property type="match status" value="1"/>
</dbReference>
<evidence type="ECO:0000256" key="1">
    <source>
        <dbReference type="ARBA" id="ARBA00005986"/>
    </source>
</evidence>
<accession>A0AA39CQ27</accession>
<dbReference type="SUPFAM" id="SSF54909">
    <property type="entry name" value="Dimeric alpha+beta barrel"/>
    <property type="match status" value="1"/>
</dbReference>
<name>A0AA39CQ27_9EURO</name>
<organism evidence="3 4">
    <name type="scientific">Cladophialophora chaetospira</name>
    <dbReference type="NCBI Taxonomy" id="386627"/>
    <lineage>
        <taxon>Eukaryota</taxon>
        <taxon>Fungi</taxon>
        <taxon>Dikarya</taxon>
        <taxon>Ascomycota</taxon>
        <taxon>Pezizomycotina</taxon>
        <taxon>Eurotiomycetes</taxon>
        <taxon>Chaetothyriomycetidae</taxon>
        <taxon>Chaetothyriales</taxon>
        <taxon>Herpotrichiellaceae</taxon>
        <taxon>Cladophialophora</taxon>
    </lineage>
</organism>
<evidence type="ECO:0000313" key="3">
    <source>
        <dbReference type="EMBL" id="KAJ9615787.1"/>
    </source>
</evidence>
<sequence length="128" mass="14997">MSESSSLVRITILIRKQDHISYEDFHNWSTSHPKIWLSVPIVREKIVKYSQFHVNDALRAQLGAKLPFAQYDGAAEMCAKSFDDLMEVFSNEEYLRVVVPDEQTFLKRDEAVMMLGWEVPRWFEGEEI</sequence>
<dbReference type="Gene3D" id="3.30.70.100">
    <property type="match status" value="1"/>
</dbReference>
<keyword evidence="4" id="KW-1185">Reference proteome</keyword>